<evidence type="ECO:0000313" key="2">
    <source>
        <dbReference type="Proteomes" id="UP000829998"/>
    </source>
</evidence>
<dbReference type="RefSeq" id="WP_248727141.1">
    <property type="nucleotide sequence ID" value="NZ_CP096829.1"/>
</dbReference>
<reference evidence="1 2" key="1">
    <citation type="submission" date="2022-04" db="EMBL/GenBank/DDBJ databases">
        <authorList>
            <person name="Ra J.-S."/>
            <person name="Kim S.-B."/>
        </authorList>
    </citation>
    <scope>NUCLEOTIDE SEQUENCE [LARGE SCALE GENOMIC DNA]</scope>
    <source>
        <strain evidence="1 2">MMS21-Er5</strain>
    </source>
</reference>
<sequence length="254" mass="30090">MIIDKEKFEQIEKLILKDINLIKLGFQHLEYMQDCNRGVFYRETEDKYDAINYGFGYNLHNLDPITVCKEDIASYVSFKSVEKILDAILPNSRTYGSFGDSLEFILYCEDTLANVMKPAINSPNELTHEKVFENGQMVLSNITEAVSNMNAYIQKHHLTFFDNFLTIQDLNDKILEKYDWTNWSKYFFKEPFFKAIIIMKLCNNNKRYDEFTKMYKTRIYNAIQNGRNDLLTYYENLIKVIEYLESGKYKEVAI</sequence>
<dbReference type="EMBL" id="CP096829">
    <property type="protein sequence ID" value="UPZ14873.1"/>
    <property type="molecule type" value="Genomic_DNA"/>
</dbReference>
<name>A0ABY4LP52_9FLAO</name>
<accession>A0ABY4LP52</accession>
<gene>
    <name evidence="1" type="ORF">M0M44_19190</name>
</gene>
<dbReference type="Proteomes" id="UP000829998">
    <property type="component" value="Chromosome"/>
</dbReference>
<proteinExistence type="predicted"/>
<protein>
    <submittedName>
        <fullName evidence="1">Uncharacterized protein</fullName>
    </submittedName>
</protein>
<organism evidence="1 2">
    <name type="scientific">Flavobacterium humidisoli</name>
    <dbReference type="NCBI Taxonomy" id="2937442"/>
    <lineage>
        <taxon>Bacteria</taxon>
        <taxon>Pseudomonadati</taxon>
        <taxon>Bacteroidota</taxon>
        <taxon>Flavobacteriia</taxon>
        <taxon>Flavobacteriales</taxon>
        <taxon>Flavobacteriaceae</taxon>
        <taxon>Flavobacterium</taxon>
    </lineage>
</organism>
<evidence type="ECO:0000313" key="1">
    <source>
        <dbReference type="EMBL" id="UPZ14873.1"/>
    </source>
</evidence>
<keyword evidence="2" id="KW-1185">Reference proteome</keyword>